<evidence type="ECO:0000313" key="9">
    <source>
        <dbReference type="EMBL" id="MES1917964.1"/>
    </source>
</evidence>
<comment type="subcellular location">
    <subcellularLocation>
        <location evidence="1">Mitochondrion</location>
    </subcellularLocation>
</comment>
<evidence type="ECO:0000256" key="2">
    <source>
        <dbReference type="ARBA" id="ARBA00009863"/>
    </source>
</evidence>
<comment type="caution">
    <text evidence="9">The sequence shown here is derived from an EMBL/GenBank/DDBJ whole genome shotgun (WGS) entry which is preliminary data.</text>
</comment>
<keyword evidence="6" id="KW-0687">Ribonucleoprotein</keyword>
<gene>
    <name evidence="9" type="ORF">MHBO_000003</name>
</gene>
<keyword evidence="5" id="KW-0496">Mitochondrion</keyword>
<comment type="similarity">
    <text evidence="2">Belongs to the mitochondrion-specific ribosomal protein mS29 family.</text>
</comment>
<protein>
    <recommendedName>
        <fullName evidence="7">Small ribosomal subunit protein mS29</fullName>
    </recommendedName>
</protein>
<evidence type="ECO:0000256" key="7">
    <source>
        <dbReference type="ARBA" id="ARBA00035140"/>
    </source>
</evidence>
<dbReference type="Proteomes" id="UP001439008">
    <property type="component" value="Unassembled WGS sequence"/>
</dbReference>
<sequence length="483" mass="55264">MFASQKKWNRALNNSLITFNSKSMSAKSLPETRLTNRIFPIANKALIERKNLLGKIGFPKKFLSKNTELIEKLFEDASRLYTYTQNPENKEKLAPILTSEHASTDAGKVFLFNREMISGEFGGKIEKILARNGFPAILLREHMLSLSEKLRSAGNYSKTVFLSGSKGSGKSLSLNYLGMFALEHNWLWINFPFAEKISNYSGQIMRAKEREETFYQVEVARTFFRDILHTQAEKLKTENLKKEYKSNFVPEEKEESESQNKDEEKSETELSPEDYEKMVEQQEKSLKAEISEDKERQKAAEKLKENIKEHLSLDRETGFNGGASNSLYDMASFGAGNSCVNPAELLYDFLEEISQCENLKVLVTIDNVDFWTGMSTFRDPDFKKLEAEQLSVVDAFTPFIYDNSLKNGLTVIANSNRKKDYSPPDSAETFQIPETYSKEEFEKWTEHLQNVGVLQNSDTKTIKRLEVLSNKNPNEVSKLASLF</sequence>
<reference evidence="9 10" key="1">
    <citation type="journal article" date="2024" name="BMC Biol.">
        <title>Comparative genomics of Ascetosporea gives new insight into the evolutionary basis for animal parasitism in Rhizaria.</title>
        <authorList>
            <person name="Hiltunen Thoren M."/>
            <person name="Onut-Brannstrom I."/>
            <person name="Alfjorden A."/>
            <person name="Peckova H."/>
            <person name="Swords F."/>
            <person name="Hooper C."/>
            <person name="Holzer A.S."/>
            <person name="Bass D."/>
            <person name="Burki F."/>
        </authorList>
    </citation>
    <scope>NUCLEOTIDE SEQUENCE [LARGE SCALE GENOMIC DNA]</scope>
    <source>
        <strain evidence="9">20-A016</strain>
    </source>
</reference>
<keyword evidence="10" id="KW-1185">Reference proteome</keyword>
<evidence type="ECO:0000256" key="6">
    <source>
        <dbReference type="ARBA" id="ARBA00023274"/>
    </source>
</evidence>
<dbReference type="PANTHER" id="PTHR12810:SF0">
    <property type="entry name" value="SMALL RIBOSOMAL SUBUNIT PROTEIN MS29"/>
    <property type="match status" value="1"/>
</dbReference>
<name>A0ABV2AES5_9EUKA</name>
<evidence type="ECO:0000256" key="1">
    <source>
        <dbReference type="ARBA" id="ARBA00004173"/>
    </source>
</evidence>
<evidence type="ECO:0000313" key="10">
    <source>
        <dbReference type="Proteomes" id="UP001439008"/>
    </source>
</evidence>
<dbReference type="InterPro" id="IPR019368">
    <property type="entry name" value="Ribosomal_mS29"/>
</dbReference>
<evidence type="ECO:0000256" key="5">
    <source>
        <dbReference type="ARBA" id="ARBA00023128"/>
    </source>
</evidence>
<keyword evidence="3" id="KW-0809">Transit peptide</keyword>
<feature type="region of interest" description="Disordered" evidence="8">
    <location>
        <begin position="246"/>
        <end position="301"/>
    </location>
</feature>
<evidence type="ECO:0000256" key="8">
    <source>
        <dbReference type="SAM" id="MobiDB-lite"/>
    </source>
</evidence>
<dbReference type="Pfam" id="PF10236">
    <property type="entry name" value="DAP3"/>
    <property type="match status" value="1"/>
</dbReference>
<feature type="compositionally biased region" description="Basic and acidic residues" evidence="8">
    <location>
        <begin position="256"/>
        <end position="301"/>
    </location>
</feature>
<evidence type="ECO:0000256" key="4">
    <source>
        <dbReference type="ARBA" id="ARBA00022980"/>
    </source>
</evidence>
<accession>A0ABV2AES5</accession>
<evidence type="ECO:0000256" key="3">
    <source>
        <dbReference type="ARBA" id="ARBA00022946"/>
    </source>
</evidence>
<keyword evidence="4" id="KW-0689">Ribosomal protein</keyword>
<dbReference type="EMBL" id="JBDODL010000001">
    <property type="protein sequence ID" value="MES1917964.1"/>
    <property type="molecule type" value="Genomic_DNA"/>
</dbReference>
<organism evidence="9 10">
    <name type="scientific">Bonamia ostreae</name>
    <dbReference type="NCBI Taxonomy" id="126728"/>
    <lineage>
        <taxon>Eukaryota</taxon>
        <taxon>Sar</taxon>
        <taxon>Rhizaria</taxon>
        <taxon>Endomyxa</taxon>
        <taxon>Ascetosporea</taxon>
        <taxon>Haplosporida</taxon>
        <taxon>Bonamia</taxon>
    </lineage>
</organism>
<proteinExistence type="inferred from homology"/>
<dbReference type="PANTHER" id="PTHR12810">
    <property type="entry name" value="MITOCHONDRIAL 28S RIBOSOMAL PROTEIN S29"/>
    <property type="match status" value="1"/>
</dbReference>